<evidence type="ECO:0000313" key="2">
    <source>
        <dbReference type="Proteomes" id="UP000831701"/>
    </source>
</evidence>
<accession>A0ACB8WG20</accession>
<reference evidence="1" key="1">
    <citation type="submission" date="2022-04" db="EMBL/GenBank/DDBJ databases">
        <title>Jade perch genome.</title>
        <authorList>
            <person name="Chao B."/>
        </authorList>
    </citation>
    <scope>NUCLEOTIDE SEQUENCE</scope>
    <source>
        <strain evidence="1">CB-2022</strain>
    </source>
</reference>
<dbReference type="Proteomes" id="UP000831701">
    <property type="component" value="Chromosome 12"/>
</dbReference>
<comment type="caution">
    <text evidence="1">The sequence shown here is derived from an EMBL/GenBank/DDBJ whole genome shotgun (WGS) entry which is preliminary data.</text>
</comment>
<protein>
    <submittedName>
        <fullName evidence="1">Uncharacterized protein</fullName>
    </submittedName>
</protein>
<proteinExistence type="predicted"/>
<keyword evidence="2" id="KW-1185">Reference proteome</keyword>
<dbReference type="EMBL" id="CM041542">
    <property type="protein sequence ID" value="KAI3365648.1"/>
    <property type="molecule type" value="Genomic_DNA"/>
</dbReference>
<evidence type="ECO:0000313" key="1">
    <source>
        <dbReference type="EMBL" id="KAI3365648.1"/>
    </source>
</evidence>
<gene>
    <name evidence="1" type="ORF">L3Q82_010146</name>
</gene>
<organism evidence="1 2">
    <name type="scientific">Scortum barcoo</name>
    <name type="common">barcoo grunter</name>
    <dbReference type="NCBI Taxonomy" id="214431"/>
    <lineage>
        <taxon>Eukaryota</taxon>
        <taxon>Metazoa</taxon>
        <taxon>Chordata</taxon>
        <taxon>Craniata</taxon>
        <taxon>Vertebrata</taxon>
        <taxon>Euteleostomi</taxon>
        <taxon>Actinopterygii</taxon>
        <taxon>Neopterygii</taxon>
        <taxon>Teleostei</taxon>
        <taxon>Neoteleostei</taxon>
        <taxon>Acanthomorphata</taxon>
        <taxon>Eupercaria</taxon>
        <taxon>Centrarchiformes</taxon>
        <taxon>Terapontoidei</taxon>
        <taxon>Terapontidae</taxon>
        <taxon>Scortum</taxon>
    </lineage>
</organism>
<name>A0ACB8WG20_9TELE</name>
<sequence length="624" mass="69590">MYTETGAMQPTRVEGGRPRIIITPATSSADFAGVNFQKTVLVMAHQQGKVMVKHVYNFHQSTEENGDFLAEADLYRRTSEYLIDSSLFLHIVGRTTFPTIHRSPSRKSVLSQGLTLIQVRSFQLPALAHHVSAAEDSLQCICRIASSPGAGAGCASAAAPPARTRTPRTQKGSKCMKIEARFLHLLLQKSKPPKLQCEGDGGRERERRQSLLCFPSPPSKQRGNVSAKGRLETCCECFRYFHIRLGKRKPALRLSKEVFEQPPPAAVPPRDLDSKAYVTIGEKCIFGFALPLTEFRGEGGRSGADQRARPGSVVAYLSSRVVDNLVSASVPEWPDFEVKADDVEQISELGRGVYGVVDKMRHVPSGLIMAVKRIRATVNTQEQKRLLMDLDISMRTVDCFYTVTFYGALFREGDVWICMELMDTSLDKFYKQVIEKGMTIPEDILGKIAVSIVKALEHLHSNLQVIHRDVKPSNVLINTQGQVKMCDFGISGYLVDSVAKTMDAGCKPYMAPERINPETNQKGYNVKSDIWSLGITMIELAILRFPYDSWGTPFQQLKQVVEEPSPQLPADQFSPDFVDFTSQCLKKVSKERPTYTELMQHPFFTSHEAKETDVASFVKVILGD</sequence>